<sequence length="122" mass="13026">MSPEDLLGALVVASGAVLVAAGVRWKGRAVRPPAPRRARRAAWQNYVRALTRSAELAIASARGAAGRGEPAIVTVESVVRLAHERFGYEEVSRAHAAAALRHAYERGRCAADCMTDAYSSIQ</sequence>
<evidence type="ECO:0000313" key="1">
    <source>
        <dbReference type="EMBL" id="KKZ75457.1"/>
    </source>
</evidence>
<gene>
    <name evidence="1" type="ORF">VO63_02660</name>
</gene>
<dbReference type="EMBL" id="LAQS01000003">
    <property type="protein sequence ID" value="KKZ75457.1"/>
    <property type="molecule type" value="Genomic_DNA"/>
</dbReference>
<accession>A0A2P2GVD6</accession>
<protein>
    <submittedName>
        <fullName evidence="1">Uncharacterized protein</fullName>
    </submittedName>
</protein>
<comment type="caution">
    <text evidence="1">The sequence shown here is derived from an EMBL/GenBank/DDBJ whole genome shotgun (WGS) entry which is preliminary data.</text>
</comment>
<dbReference type="AlphaFoldDB" id="A0A2P2GVD6"/>
<name>A0A2P2GVD6_STREW</name>
<evidence type="ECO:0000313" key="2">
    <source>
        <dbReference type="Proteomes" id="UP000265325"/>
    </source>
</evidence>
<dbReference type="Proteomes" id="UP000265325">
    <property type="component" value="Unassembled WGS sequence"/>
</dbReference>
<reference evidence="1 2" key="1">
    <citation type="submission" date="2015-05" db="EMBL/GenBank/DDBJ databases">
        <title>Draft Genome assembly of Streptomyces showdoensis.</title>
        <authorList>
            <person name="Thapa K.K."/>
            <person name="Metsa-Ketela M."/>
        </authorList>
    </citation>
    <scope>NUCLEOTIDE SEQUENCE [LARGE SCALE GENOMIC DNA]</scope>
    <source>
        <strain evidence="1 2">ATCC 15227</strain>
    </source>
</reference>
<keyword evidence="2" id="KW-1185">Reference proteome</keyword>
<organism evidence="1 2">
    <name type="scientific">Streptomyces showdoensis</name>
    <dbReference type="NCBI Taxonomy" id="68268"/>
    <lineage>
        <taxon>Bacteria</taxon>
        <taxon>Bacillati</taxon>
        <taxon>Actinomycetota</taxon>
        <taxon>Actinomycetes</taxon>
        <taxon>Kitasatosporales</taxon>
        <taxon>Streptomycetaceae</taxon>
        <taxon>Streptomyces</taxon>
    </lineage>
</organism>
<proteinExistence type="predicted"/>